<keyword evidence="4" id="KW-1185">Reference proteome</keyword>
<gene>
    <name evidence="2" type="ORF">PGLA1383_LOCUS25972</name>
    <name evidence="3" type="ORF">PGLA1383_LOCUS39299</name>
</gene>
<name>A0A813F8N5_POLGL</name>
<dbReference type="Proteomes" id="UP000654075">
    <property type="component" value="Unassembled WGS sequence"/>
</dbReference>
<evidence type="ECO:0000313" key="4">
    <source>
        <dbReference type="Proteomes" id="UP000654075"/>
    </source>
</evidence>
<dbReference type="EMBL" id="CAJNNV010022388">
    <property type="protein sequence ID" value="CAE8608074.1"/>
    <property type="molecule type" value="Genomic_DNA"/>
</dbReference>
<evidence type="ECO:0000256" key="1">
    <source>
        <dbReference type="SAM" id="MobiDB-lite"/>
    </source>
</evidence>
<feature type="region of interest" description="Disordered" evidence="1">
    <location>
        <begin position="58"/>
        <end position="83"/>
    </location>
</feature>
<sequence>MNSKQLLTVAAFCHCLLQLLIFAYLIGLCPMKPFYYTSNGRPGSPAAWPLLKLVSIEPSSSKRRPPPVHQRQVDAGTQGQLPQSTKVLGQYGTQEGQVGVIG</sequence>
<evidence type="ECO:0000313" key="3">
    <source>
        <dbReference type="EMBL" id="CAE8621768.1"/>
    </source>
</evidence>
<evidence type="ECO:0000313" key="2">
    <source>
        <dbReference type="EMBL" id="CAE8608074.1"/>
    </source>
</evidence>
<accession>A0A813F8N5</accession>
<proteinExistence type="predicted"/>
<dbReference type="AlphaFoldDB" id="A0A813F8N5"/>
<comment type="caution">
    <text evidence="2">The sequence shown here is derived from an EMBL/GenBank/DDBJ whole genome shotgun (WGS) entry which is preliminary data.</text>
</comment>
<dbReference type="EMBL" id="CAJNNV010027816">
    <property type="protein sequence ID" value="CAE8621768.1"/>
    <property type="molecule type" value="Genomic_DNA"/>
</dbReference>
<protein>
    <submittedName>
        <fullName evidence="2">Uncharacterized protein</fullName>
    </submittedName>
</protein>
<organism evidence="2 4">
    <name type="scientific">Polarella glacialis</name>
    <name type="common">Dinoflagellate</name>
    <dbReference type="NCBI Taxonomy" id="89957"/>
    <lineage>
        <taxon>Eukaryota</taxon>
        <taxon>Sar</taxon>
        <taxon>Alveolata</taxon>
        <taxon>Dinophyceae</taxon>
        <taxon>Suessiales</taxon>
        <taxon>Suessiaceae</taxon>
        <taxon>Polarella</taxon>
    </lineage>
</organism>
<reference evidence="2" key="1">
    <citation type="submission" date="2021-02" db="EMBL/GenBank/DDBJ databases">
        <authorList>
            <person name="Dougan E. K."/>
            <person name="Rhodes N."/>
            <person name="Thang M."/>
            <person name="Chan C."/>
        </authorList>
    </citation>
    <scope>NUCLEOTIDE SEQUENCE</scope>
</reference>